<dbReference type="PANTHER" id="PTHR43087:SF1">
    <property type="entry name" value="LAO_AO TRANSPORT SYSTEM ATPASE"/>
    <property type="match status" value="1"/>
</dbReference>
<protein>
    <submittedName>
        <fullName evidence="7">Methylmalonyl Co-A mutase-associated GTPase MeaB</fullName>
    </submittedName>
</protein>
<gene>
    <name evidence="7" type="primary">meaB</name>
    <name evidence="7" type="ORF">KAR29_07045</name>
</gene>
<dbReference type="CDD" id="cd03114">
    <property type="entry name" value="MMAA-like"/>
    <property type="match status" value="1"/>
</dbReference>
<dbReference type="KEGG" id="aram:KAR29_07045"/>
<dbReference type="EMBL" id="CP072943">
    <property type="protein sequence ID" value="QTX33598.1"/>
    <property type="molecule type" value="Genomic_DNA"/>
</dbReference>
<feature type="domain" description="AAA+ ATPase" evidence="6">
    <location>
        <begin position="43"/>
        <end position="187"/>
    </location>
</feature>
<evidence type="ECO:0000256" key="3">
    <source>
        <dbReference type="ARBA" id="ARBA00022801"/>
    </source>
</evidence>
<evidence type="ECO:0000256" key="1">
    <source>
        <dbReference type="ARBA" id="ARBA00009625"/>
    </source>
</evidence>
<dbReference type="GO" id="GO:0005525">
    <property type="term" value="F:GTP binding"/>
    <property type="evidence" value="ECO:0007669"/>
    <property type="project" value="UniProtKB-KW"/>
</dbReference>
<dbReference type="AlphaFoldDB" id="A0A9Q7AR38"/>
<keyword evidence="5" id="KW-0143">Chaperone</keyword>
<dbReference type="GO" id="GO:0003924">
    <property type="term" value="F:GTPase activity"/>
    <property type="evidence" value="ECO:0007669"/>
    <property type="project" value="InterPro"/>
</dbReference>
<accession>A0A9Q7AR38</accession>
<dbReference type="Pfam" id="PF03308">
    <property type="entry name" value="MeaB"/>
    <property type="match status" value="1"/>
</dbReference>
<proteinExistence type="inferred from homology"/>
<keyword evidence="4" id="KW-0342">GTP-binding</keyword>
<keyword evidence="3" id="KW-0378">Hydrolase</keyword>
<comment type="similarity">
    <text evidence="1">Belongs to the SIMIBI class G3E GTPase family. ArgK/MeaB subfamily.</text>
</comment>
<evidence type="ECO:0000256" key="4">
    <source>
        <dbReference type="ARBA" id="ARBA00023134"/>
    </source>
</evidence>
<evidence type="ECO:0000313" key="8">
    <source>
        <dbReference type="Proteomes" id="UP000671879"/>
    </source>
</evidence>
<evidence type="ECO:0000256" key="2">
    <source>
        <dbReference type="ARBA" id="ARBA00022741"/>
    </source>
</evidence>
<dbReference type="InterPro" id="IPR052040">
    <property type="entry name" value="GTPase/Isobutyryl-CoA_mutase"/>
</dbReference>
<reference evidence="8" key="1">
    <citation type="submission" date="2021-04" db="EMBL/GenBank/DDBJ databases">
        <title>A novel Synergistetes isolate from a pyrite-forming mixed culture.</title>
        <authorList>
            <person name="Bunk B."/>
            <person name="Sproer C."/>
            <person name="Spring S."/>
            <person name="Pester M."/>
        </authorList>
    </citation>
    <scope>NUCLEOTIDE SEQUENCE [LARGE SCALE GENOMIC DNA]</scope>
    <source>
        <strain evidence="8">J.5.4.2-T.3.5.2</strain>
    </source>
</reference>
<dbReference type="InterPro" id="IPR027417">
    <property type="entry name" value="P-loop_NTPase"/>
</dbReference>
<dbReference type="Proteomes" id="UP000671879">
    <property type="component" value="Chromosome"/>
</dbReference>
<dbReference type="InterPro" id="IPR003593">
    <property type="entry name" value="AAA+_ATPase"/>
</dbReference>
<evidence type="ECO:0000313" key="7">
    <source>
        <dbReference type="EMBL" id="QTX33598.1"/>
    </source>
</evidence>
<dbReference type="SMART" id="SM00382">
    <property type="entry name" value="AAA"/>
    <property type="match status" value="1"/>
</dbReference>
<organism evidence="7 8">
    <name type="scientific">Aminithiophilus ramosus</name>
    <dbReference type="NCBI Taxonomy" id="3029084"/>
    <lineage>
        <taxon>Bacteria</taxon>
        <taxon>Thermotogati</taxon>
        <taxon>Synergistota</taxon>
        <taxon>Synergistia</taxon>
        <taxon>Synergistales</taxon>
        <taxon>Aminithiophilaceae</taxon>
        <taxon>Aminithiophilus</taxon>
    </lineage>
</organism>
<dbReference type="Gene3D" id="3.40.50.300">
    <property type="entry name" value="P-loop containing nucleotide triphosphate hydrolases"/>
    <property type="match status" value="1"/>
</dbReference>
<evidence type="ECO:0000256" key="5">
    <source>
        <dbReference type="ARBA" id="ARBA00023186"/>
    </source>
</evidence>
<dbReference type="PANTHER" id="PTHR43087">
    <property type="entry name" value="LYSINE/ARGININE/ORNITHINE TRANSPORT SYSTEM KINASE"/>
    <property type="match status" value="1"/>
</dbReference>
<keyword evidence="2" id="KW-0547">Nucleotide-binding</keyword>
<dbReference type="RefSeq" id="WP_274374881.1">
    <property type="nucleotide sequence ID" value="NZ_CP072943.1"/>
</dbReference>
<evidence type="ECO:0000259" key="6">
    <source>
        <dbReference type="SMART" id="SM00382"/>
    </source>
</evidence>
<dbReference type="NCBIfam" id="TIGR00750">
    <property type="entry name" value="lao"/>
    <property type="match status" value="1"/>
</dbReference>
<dbReference type="SUPFAM" id="SSF52540">
    <property type="entry name" value="P-loop containing nucleoside triphosphate hydrolases"/>
    <property type="match status" value="1"/>
</dbReference>
<name>A0A9Q7AR38_9BACT</name>
<keyword evidence="8" id="KW-1185">Reference proteome</keyword>
<sequence length="314" mass="34552">MEQLIRKALDGDPRSIARLISIVESDSPYAENIMKTIYPRSGRAHFIGITGSPGAGKSTLVDKIIREFKERGKSVGVVAVDPSSPFTGGAILGDRLRMQSHALDPDVFIRSMGSRGSLGGLSHATYEAALILDACGKDVVLIETVGVGQSEVDIVKIADTVCLVLVPGMGDDIQIMKAGIMEIADVFVVNKADRDGADKIVREVNVMLDLMGERSWRPPIHKTMAEKGEGVGDAVIALAEHRSYLQKTEEGRKRKWRRLELEVEEIMRREISRVVENSWNERKTVELLNGLAERTLDPYSVAGELLDRVFSREA</sequence>
<dbReference type="InterPro" id="IPR005129">
    <property type="entry name" value="GTPase_ArgK"/>
</dbReference>